<feature type="region of interest" description="Disordered" evidence="1">
    <location>
        <begin position="1"/>
        <end position="53"/>
    </location>
</feature>
<sequence length="93" mass="10901">MKKLQNFRKHSAIFTQRVEENSTEHRRRGLSRAEEDGRERNGDSARRVTPKERGFRTVVESKIRFSGELLREREATLRDGSREAISSSLTQRK</sequence>
<feature type="compositionally biased region" description="Basic and acidic residues" evidence="1">
    <location>
        <begin position="31"/>
        <end position="53"/>
    </location>
</feature>
<accession>A0A8X6UM14</accession>
<reference evidence="2" key="1">
    <citation type="submission" date="2020-08" db="EMBL/GenBank/DDBJ databases">
        <title>Multicomponent nature underlies the extraordinary mechanical properties of spider dragline silk.</title>
        <authorList>
            <person name="Kono N."/>
            <person name="Nakamura H."/>
            <person name="Mori M."/>
            <person name="Yoshida Y."/>
            <person name="Ohtoshi R."/>
            <person name="Malay A.D."/>
            <person name="Moran D.A.P."/>
            <person name="Tomita M."/>
            <person name="Numata K."/>
            <person name="Arakawa K."/>
        </authorList>
    </citation>
    <scope>NUCLEOTIDE SEQUENCE</scope>
</reference>
<organism evidence="2 3">
    <name type="scientific">Nephila pilipes</name>
    <name type="common">Giant wood spider</name>
    <name type="synonym">Nephila maculata</name>
    <dbReference type="NCBI Taxonomy" id="299642"/>
    <lineage>
        <taxon>Eukaryota</taxon>
        <taxon>Metazoa</taxon>
        <taxon>Ecdysozoa</taxon>
        <taxon>Arthropoda</taxon>
        <taxon>Chelicerata</taxon>
        <taxon>Arachnida</taxon>
        <taxon>Araneae</taxon>
        <taxon>Araneomorphae</taxon>
        <taxon>Entelegynae</taxon>
        <taxon>Araneoidea</taxon>
        <taxon>Nephilidae</taxon>
        <taxon>Nephila</taxon>
    </lineage>
</organism>
<comment type="caution">
    <text evidence="2">The sequence shown here is derived from an EMBL/GenBank/DDBJ whole genome shotgun (WGS) entry which is preliminary data.</text>
</comment>
<protein>
    <submittedName>
        <fullName evidence="2">Uncharacterized protein</fullName>
    </submittedName>
</protein>
<proteinExistence type="predicted"/>
<feature type="compositionally biased region" description="Basic residues" evidence="1">
    <location>
        <begin position="1"/>
        <end position="11"/>
    </location>
</feature>
<dbReference type="Proteomes" id="UP000887013">
    <property type="component" value="Unassembled WGS sequence"/>
</dbReference>
<keyword evidence="3" id="KW-1185">Reference proteome</keyword>
<gene>
    <name evidence="2" type="ORF">NPIL_464601</name>
</gene>
<dbReference type="EMBL" id="BMAW01033463">
    <property type="protein sequence ID" value="GFU30310.1"/>
    <property type="molecule type" value="Genomic_DNA"/>
</dbReference>
<evidence type="ECO:0000313" key="3">
    <source>
        <dbReference type="Proteomes" id="UP000887013"/>
    </source>
</evidence>
<name>A0A8X6UM14_NEPPI</name>
<evidence type="ECO:0000256" key="1">
    <source>
        <dbReference type="SAM" id="MobiDB-lite"/>
    </source>
</evidence>
<dbReference type="AlphaFoldDB" id="A0A8X6UM14"/>
<evidence type="ECO:0000313" key="2">
    <source>
        <dbReference type="EMBL" id="GFU30310.1"/>
    </source>
</evidence>